<protein>
    <recommendedName>
        <fullName evidence="9">Cupin type-1 domain-containing protein</fullName>
    </recommendedName>
</protein>
<dbReference type="FunFam" id="2.60.120.10:FF:000073">
    <property type="entry name" value="Glycinin G1"/>
    <property type="match status" value="1"/>
</dbReference>
<name>A0A7I8J8A0_SPIIN</name>
<dbReference type="SUPFAM" id="SSF51182">
    <property type="entry name" value="RmlC-like cupins"/>
    <property type="match status" value="1"/>
</dbReference>
<keyword evidence="3 8" id="KW-0732">Signal</keyword>
<evidence type="ECO:0000256" key="2">
    <source>
        <dbReference type="ARBA" id="ARBA00011818"/>
    </source>
</evidence>
<comment type="similarity">
    <text evidence="1">Belongs to the 11S seed storage protein (globulins) family.</text>
</comment>
<dbReference type="CDD" id="cd02242">
    <property type="entry name" value="cupin_11S_legumin_N"/>
    <property type="match status" value="1"/>
</dbReference>
<accession>A0A7I8J8A0</accession>
<evidence type="ECO:0000313" key="10">
    <source>
        <dbReference type="EMBL" id="CAA2627188.1"/>
    </source>
</evidence>
<dbReference type="InterPro" id="IPR050253">
    <property type="entry name" value="Seed_Storage-Functional"/>
</dbReference>
<keyword evidence="4" id="KW-0758">Storage protein</keyword>
<dbReference type="InterPro" id="IPR014710">
    <property type="entry name" value="RmlC-like_jellyroll"/>
</dbReference>
<sequence length="507" mass="57113">MAGRRVSFVCWALCLGLLWYGSLAQLDFEQRRPSVRGGHRRFRDQSECRLRELQAQEPYWDADDQQFDCAGVAAVRHTVQPRGLVLPEFSNSPRSSTSSKTGGTPRPAAGSRSSDQHQKIRRFRQGDILALPAGVTHWCYNDGDTPVVAVTVFDTSSYSNQLDRNPRKFFLAGSQRREGWQQERQTEREEKAGGNIFSGFDDGLLAEAFGVSREVVRKLKTADDKRGTIVRVERGLEVVGPRRGREEEEKEERRREGEEERRREDNGLEETLCNARLRENIGDPVKADFYSREGGHIATLNSQKLPVLRLLQLSAEKGRLRRNAILAPHWNINAHSVIYCTRGAARIQIVGAGQRALYDGEIRRGQILIVPQGHAVVKQAKDEEFEWVSFKTNDNAMVSPLAGQTSVFRAIPEDVLANAYRFSVRRLGGSSSTATTRRCCSAPCPRRGGRPPEWIPSTSWQHCVACLPLSLPLRFFPLSPLVWSSRRRRLLLLLPVVVCMSGNNALR</sequence>
<keyword evidence="6" id="KW-1015">Disulfide bond</keyword>
<dbReference type="EMBL" id="LR743597">
    <property type="protein sequence ID" value="CAA2627188.1"/>
    <property type="molecule type" value="Genomic_DNA"/>
</dbReference>
<dbReference type="InterPro" id="IPR011051">
    <property type="entry name" value="RmlC_Cupin_sf"/>
</dbReference>
<dbReference type="InterPro" id="IPR006044">
    <property type="entry name" value="11S_seedstore_pln"/>
</dbReference>
<dbReference type="Proteomes" id="UP001189122">
    <property type="component" value="Unassembled WGS sequence"/>
</dbReference>
<feature type="compositionally biased region" description="Basic and acidic residues" evidence="7">
    <location>
        <begin position="243"/>
        <end position="266"/>
    </location>
</feature>
<reference evidence="10 11" key="1">
    <citation type="submission" date="2019-12" db="EMBL/GenBank/DDBJ databases">
        <authorList>
            <person name="Scholz U."/>
            <person name="Mascher M."/>
            <person name="Fiebig A."/>
        </authorList>
    </citation>
    <scope>NUCLEOTIDE SEQUENCE</scope>
</reference>
<feature type="chain" id="PRO_5029509408" description="Cupin type-1 domain-containing protein" evidence="8">
    <location>
        <begin position="25"/>
        <end position="507"/>
    </location>
</feature>
<dbReference type="SMART" id="SM00835">
    <property type="entry name" value="Cupin_1"/>
    <property type="match status" value="2"/>
</dbReference>
<evidence type="ECO:0000259" key="9">
    <source>
        <dbReference type="SMART" id="SM00835"/>
    </source>
</evidence>
<evidence type="ECO:0000256" key="7">
    <source>
        <dbReference type="SAM" id="MobiDB-lite"/>
    </source>
</evidence>
<dbReference type="InterPro" id="IPR006045">
    <property type="entry name" value="Cupin_1"/>
</dbReference>
<dbReference type="GO" id="GO:0048316">
    <property type="term" value="P:seed development"/>
    <property type="evidence" value="ECO:0007669"/>
    <property type="project" value="UniProtKB-ARBA"/>
</dbReference>
<evidence type="ECO:0000313" key="11">
    <source>
        <dbReference type="Proteomes" id="UP001189122"/>
    </source>
</evidence>
<organism evidence="10">
    <name type="scientific">Spirodela intermedia</name>
    <name type="common">Intermediate duckweed</name>
    <dbReference type="NCBI Taxonomy" id="51605"/>
    <lineage>
        <taxon>Eukaryota</taxon>
        <taxon>Viridiplantae</taxon>
        <taxon>Streptophyta</taxon>
        <taxon>Embryophyta</taxon>
        <taxon>Tracheophyta</taxon>
        <taxon>Spermatophyta</taxon>
        <taxon>Magnoliopsida</taxon>
        <taxon>Liliopsida</taxon>
        <taxon>Araceae</taxon>
        <taxon>Lemnoideae</taxon>
        <taxon>Spirodela</taxon>
    </lineage>
</organism>
<dbReference type="PANTHER" id="PTHR31189:SF35">
    <property type="entry name" value="12S SEED STORAGE PROTEIN CRB"/>
    <property type="match status" value="1"/>
</dbReference>
<feature type="compositionally biased region" description="Basic and acidic residues" evidence="7">
    <location>
        <begin position="175"/>
        <end position="192"/>
    </location>
</feature>
<feature type="region of interest" description="Disordered" evidence="7">
    <location>
        <begin position="85"/>
        <end position="118"/>
    </location>
</feature>
<feature type="domain" description="Cupin type-1" evidence="9">
    <location>
        <begin position="51"/>
        <end position="217"/>
    </location>
</feature>
<dbReference type="AlphaFoldDB" id="A0A7I8J8A0"/>
<feature type="signal peptide" evidence="8">
    <location>
        <begin position="1"/>
        <end position="24"/>
    </location>
</feature>
<feature type="region of interest" description="Disordered" evidence="7">
    <location>
        <begin position="175"/>
        <end position="195"/>
    </location>
</feature>
<dbReference type="EMBL" id="CACRZD030000010">
    <property type="protein sequence ID" value="CAA6666448.1"/>
    <property type="molecule type" value="Genomic_DNA"/>
</dbReference>
<dbReference type="CDD" id="cd02243">
    <property type="entry name" value="cupin_11S_legumin_C"/>
    <property type="match status" value="1"/>
</dbReference>
<gene>
    <name evidence="10" type="ORF">SI7747_10012841</name>
</gene>
<evidence type="ECO:0000256" key="4">
    <source>
        <dbReference type="ARBA" id="ARBA00022761"/>
    </source>
</evidence>
<dbReference type="Gene3D" id="2.60.120.10">
    <property type="entry name" value="Jelly Rolls"/>
    <property type="match status" value="2"/>
</dbReference>
<evidence type="ECO:0000256" key="3">
    <source>
        <dbReference type="ARBA" id="ARBA00022729"/>
    </source>
</evidence>
<evidence type="ECO:0000256" key="6">
    <source>
        <dbReference type="ARBA" id="ARBA00023157"/>
    </source>
</evidence>
<comment type="subunit">
    <text evidence="2">Hexamer; each subunit is composed of an acidic and a basic chain derived from a single precursor and linked by a disulfide bond.</text>
</comment>
<proteinExistence type="inferred from homology"/>
<feature type="compositionally biased region" description="Low complexity" evidence="7">
    <location>
        <begin position="90"/>
        <end position="107"/>
    </location>
</feature>
<evidence type="ECO:0000256" key="5">
    <source>
        <dbReference type="ARBA" id="ARBA00023129"/>
    </source>
</evidence>
<dbReference type="PANTHER" id="PTHR31189">
    <property type="entry name" value="OS03G0336100 PROTEIN-RELATED"/>
    <property type="match status" value="1"/>
</dbReference>
<keyword evidence="5" id="KW-0708">Seed storage protein</keyword>
<evidence type="ECO:0000256" key="8">
    <source>
        <dbReference type="SAM" id="SignalP"/>
    </source>
</evidence>
<dbReference type="GO" id="GO:0045735">
    <property type="term" value="F:nutrient reservoir activity"/>
    <property type="evidence" value="ECO:0007669"/>
    <property type="project" value="UniProtKB-KW"/>
</dbReference>
<keyword evidence="11" id="KW-1185">Reference proteome</keyword>
<evidence type="ECO:0000256" key="1">
    <source>
        <dbReference type="ARBA" id="ARBA00007178"/>
    </source>
</evidence>
<feature type="region of interest" description="Disordered" evidence="7">
    <location>
        <begin position="241"/>
        <end position="266"/>
    </location>
</feature>
<dbReference type="Pfam" id="PF00190">
    <property type="entry name" value="Cupin_1"/>
    <property type="match status" value="2"/>
</dbReference>
<feature type="domain" description="Cupin type-1" evidence="9">
    <location>
        <begin position="279"/>
        <end position="428"/>
    </location>
</feature>
<dbReference type="PRINTS" id="PR00439">
    <property type="entry name" value="11SGLOBULIN"/>
</dbReference>